<organism evidence="7">
    <name type="scientific">Caenorhabditis remanei</name>
    <name type="common">Caenorhabditis vulgaris</name>
    <dbReference type="NCBI Taxonomy" id="31234"/>
    <lineage>
        <taxon>Eukaryota</taxon>
        <taxon>Metazoa</taxon>
        <taxon>Ecdysozoa</taxon>
        <taxon>Nematoda</taxon>
        <taxon>Chromadorea</taxon>
        <taxon>Rhabditida</taxon>
        <taxon>Rhabditina</taxon>
        <taxon>Rhabditomorpha</taxon>
        <taxon>Rhabditoidea</taxon>
        <taxon>Rhabditidae</taxon>
        <taxon>Peloderinae</taxon>
        <taxon>Caenorhabditis</taxon>
    </lineage>
</organism>
<dbReference type="InParanoid" id="E3MS50"/>
<feature type="transmembrane region" description="Helical" evidence="3">
    <location>
        <begin position="616"/>
        <end position="637"/>
    </location>
</feature>
<evidence type="ECO:0000313" key="6">
    <source>
        <dbReference type="EMBL" id="EFP08106.1"/>
    </source>
</evidence>
<keyword evidence="7" id="KW-1185">Reference proteome</keyword>
<feature type="transmembrane region" description="Helical" evidence="3">
    <location>
        <begin position="784"/>
        <end position="809"/>
    </location>
</feature>
<dbReference type="OMA" id="AMWITIL"/>
<evidence type="ECO:0000313" key="7">
    <source>
        <dbReference type="Proteomes" id="UP000008281"/>
    </source>
</evidence>
<accession>E3MS50</accession>
<name>E3MS50_CAERE</name>
<evidence type="ECO:0000256" key="2">
    <source>
        <dbReference type="SAM" id="MobiDB-lite"/>
    </source>
</evidence>
<dbReference type="Proteomes" id="UP000008281">
    <property type="component" value="Unassembled WGS sequence"/>
</dbReference>
<feature type="transmembrane region" description="Helical" evidence="3">
    <location>
        <begin position="870"/>
        <end position="889"/>
    </location>
</feature>
<reference evidence="6" key="1">
    <citation type="submission" date="2007-07" db="EMBL/GenBank/DDBJ databases">
        <title>PCAP assembly of the Caenorhabditis remanei genome.</title>
        <authorList>
            <consortium name="The Caenorhabditis remanei Sequencing Consortium"/>
            <person name="Wilson R.K."/>
        </authorList>
    </citation>
    <scope>NUCLEOTIDE SEQUENCE [LARGE SCALE GENOMIC DNA]</scope>
    <source>
        <strain evidence="6">PB4641</strain>
    </source>
</reference>
<feature type="transmembrane region" description="Helical" evidence="3">
    <location>
        <begin position="844"/>
        <end position="864"/>
    </location>
</feature>
<dbReference type="Gene3D" id="2.10.25.10">
    <property type="entry name" value="Laminin"/>
    <property type="match status" value="1"/>
</dbReference>
<feature type="transmembrane region" description="Helical" evidence="3">
    <location>
        <begin position="745"/>
        <end position="764"/>
    </location>
</feature>
<feature type="disulfide bond" evidence="1">
    <location>
        <begin position="596"/>
        <end position="605"/>
    </location>
</feature>
<keyword evidence="3" id="KW-0812">Transmembrane</keyword>
<keyword evidence="3" id="KW-0472">Membrane</keyword>
<dbReference type="PROSITE" id="PS01186">
    <property type="entry name" value="EGF_2"/>
    <property type="match status" value="1"/>
</dbReference>
<dbReference type="AlphaFoldDB" id="E3MS50"/>
<dbReference type="PROSITE" id="PS50026">
    <property type="entry name" value="EGF_3"/>
    <property type="match status" value="1"/>
</dbReference>
<dbReference type="Pfam" id="PF00646">
    <property type="entry name" value="F-box"/>
    <property type="match status" value="1"/>
</dbReference>
<keyword evidence="3" id="KW-1133">Transmembrane helix</keyword>
<keyword evidence="1" id="KW-0245">EGF-like domain</keyword>
<dbReference type="PROSITE" id="PS00022">
    <property type="entry name" value="EGF_1"/>
    <property type="match status" value="1"/>
</dbReference>
<feature type="domain" description="EGF-like" evidence="4">
    <location>
        <begin position="570"/>
        <end position="606"/>
    </location>
</feature>
<comment type="caution">
    <text evidence="1">Lacks conserved residue(s) required for the propagation of feature annotation.</text>
</comment>
<proteinExistence type="predicted"/>
<gene>
    <name evidence="6" type="ORF">CRE_17322</name>
</gene>
<dbReference type="CDD" id="cd00054">
    <property type="entry name" value="EGF_CA"/>
    <property type="match status" value="1"/>
</dbReference>
<dbReference type="HOGENOM" id="CLU_280644_0_0_1"/>
<sequence>MSIPLLHFPYVVQKEIFKSMEYCEMFVISLCSKRMKNCVIRARLKIAKIWYGVYPFIKFIAIQDWGIPVDVHIAFDDQPALSGMKPMEMKIGDNFKTLGIVKTKLTTLNQEYCLISVPKLDAKVTKALHEHVKQLYRYTVPCGIEIHINSLTEEIPKYENVNRILVNGESVLELNDLDTFLSPYYPNLSTLMIDSPINGEVSDASKILEIGNVHLSYSGQLGISFLSKFNGQNINLLQAVVTERMLNEFIRKWMKSEGYLNLEFVNIKMAPECVINRDHIINQLEIEAFDEMKRPGWYQSELPDSESSTSSESPTSSTQNPQCLLECPTGYLIGKTSCFQLLPPSQSLNSYQSALSTCMSVPRQTLASLEKFREDVALIQSSASEKNVNWIYSNGIGSRKERFEKRADVYSIWDQGLVSAPIVTTVGISEKFMNISTLCILPKFCQSPICDVEQFLLTYDYNLRFSSSSTKSLSPRQSAFLTCIPKKQEFEITCGTLGNIYPEPSMIDCTQTSFEETLGDVLLQGGGIVSSCSQGFPRGVQSCEPVNTPDGERFQLTCKPGWTMPTCWYTPDTCTPNYCGEHGRCVSVVGESRCECLHGWSGDNCQWNLREKFSKVWTFPVFTGAILALGGFVVRFVKRAVAIERMEMENDEDDPQSTHQTLRSYCMFVAGILVLFSSNPSLTNINPTACRFNFIAVHFTFVYAMVQWLLEAWNVNQVLRCVHLNEWERDWNGLRSWGVRIAPRMGVSVVMVSVGLLVTFHAGWNQLAQPWTCVGVIREETMTVWIPIFSIVICIFLLAGAVCESSLLIKFRRPLLGYRLDLRIERDLGHVEGRRVEKCRRNEILCMTGLTLLIVLWLLTIYSADYKDDVVIGSLTVLMSLIYSLFSFYQEVETCPEDRAMWITILQRYLPTRFAPSYNPESMWTTEEVREMYSIPKSQRDQKYQDYVSKNQYLYLHHRWDLELNKVLTDNQMTVDEALVRVFCEEMNRLKENNGTIRQRIYVQDAYKDFLNSIPDIDPRTEKGRVQARLELVTLAADAPIGVKLAKFFIVPGFDIFEPDTSEDVDDRNLNPDERQHRRLLNERIRMEEYRIMREQAHAQAVFINSSIHFRYFGNEIVR</sequence>
<dbReference type="SUPFAM" id="SSF57196">
    <property type="entry name" value="EGF/Laminin"/>
    <property type="match status" value="1"/>
</dbReference>
<feature type="region of interest" description="Disordered" evidence="2">
    <location>
        <begin position="300"/>
        <end position="321"/>
    </location>
</feature>
<evidence type="ECO:0000259" key="4">
    <source>
        <dbReference type="PROSITE" id="PS50026"/>
    </source>
</evidence>
<dbReference type="InterPro" id="IPR000742">
    <property type="entry name" value="EGF"/>
</dbReference>
<feature type="domain" description="F-box" evidence="5">
    <location>
        <begin position="2"/>
        <end position="53"/>
    </location>
</feature>
<dbReference type="PANTHER" id="PTHR21503:SF8">
    <property type="entry name" value="F-BOX ASSOCIATED DOMAIN-CONTAINING PROTEIN-RELATED"/>
    <property type="match status" value="1"/>
</dbReference>
<dbReference type="EMBL" id="DS268471">
    <property type="protein sequence ID" value="EFP08106.1"/>
    <property type="molecule type" value="Genomic_DNA"/>
</dbReference>
<evidence type="ECO:0000256" key="1">
    <source>
        <dbReference type="PROSITE-ProRule" id="PRU00076"/>
    </source>
</evidence>
<dbReference type="PANTHER" id="PTHR21503">
    <property type="entry name" value="F-BOX-CONTAINING HYPOTHETICAL PROTEIN C.ELEGANS"/>
    <property type="match status" value="1"/>
</dbReference>
<evidence type="ECO:0000256" key="3">
    <source>
        <dbReference type="SAM" id="Phobius"/>
    </source>
</evidence>
<keyword evidence="1" id="KW-1015">Disulfide bond</keyword>
<protein>
    <recommendedName>
        <fullName evidence="8">EGF-like domain-containing protein</fullName>
    </recommendedName>
</protein>
<evidence type="ECO:0000259" key="5">
    <source>
        <dbReference type="PROSITE" id="PS50181"/>
    </source>
</evidence>
<dbReference type="OrthoDB" id="5845450at2759"/>
<dbReference type="InterPro" id="IPR001810">
    <property type="entry name" value="F-box_dom"/>
</dbReference>
<evidence type="ECO:0008006" key="8">
    <source>
        <dbReference type="Google" id="ProtNLM"/>
    </source>
</evidence>
<dbReference type="PROSITE" id="PS50181">
    <property type="entry name" value="FBOX"/>
    <property type="match status" value="1"/>
</dbReference>
<dbReference type="eggNOG" id="ENOG502SEXN">
    <property type="taxonomic scope" value="Eukaryota"/>
</dbReference>